<protein>
    <submittedName>
        <fullName evidence="3">Uncharacterized protein</fullName>
    </submittedName>
</protein>
<feature type="region of interest" description="Disordered" evidence="2">
    <location>
        <begin position="114"/>
        <end position="133"/>
    </location>
</feature>
<organism evidence="3 4">
    <name type="scientific">Eleusine coracana subsp. coracana</name>
    <dbReference type="NCBI Taxonomy" id="191504"/>
    <lineage>
        <taxon>Eukaryota</taxon>
        <taxon>Viridiplantae</taxon>
        <taxon>Streptophyta</taxon>
        <taxon>Embryophyta</taxon>
        <taxon>Tracheophyta</taxon>
        <taxon>Spermatophyta</taxon>
        <taxon>Magnoliopsida</taxon>
        <taxon>Liliopsida</taxon>
        <taxon>Poales</taxon>
        <taxon>Poaceae</taxon>
        <taxon>PACMAD clade</taxon>
        <taxon>Chloridoideae</taxon>
        <taxon>Cynodonteae</taxon>
        <taxon>Eleusininae</taxon>
        <taxon>Eleusine</taxon>
    </lineage>
</organism>
<evidence type="ECO:0000313" key="3">
    <source>
        <dbReference type="EMBL" id="GJN13312.1"/>
    </source>
</evidence>
<feature type="compositionally biased region" description="Low complexity" evidence="2">
    <location>
        <begin position="155"/>
        <end position="167"/>
    </location>
</feature>
<sequence length="226" mass="25401">MDMIIEERDQAIGDADIMESELQELQVEFDAFKATHLPIIDNWDEIPMEYGKQVDEEMEQAKNYATEYVNTEEKKRYAFLRGMNAALKERLTWQTTGTFNDLVNAAIVQEGAMRQVEEDERKRKAPASASAAPQAKHRLVYILHRLDSGTGHPRSSSFSARGHSSSSTFRPEHHSSSNSTLSTVHPTCSREVRMHVLPSLSVVEVTTRATTVVAPATSPENEMYST</sequence>
<keyword evidence="4" id="KW-1185">Reference proteome</keyword>
<reference evidence="3" key="2">
    <citation type="submission" date="2021-12" db="EMBL/GenBank/DDBJ databases">
        <title>Resequencing data analysis of finger millet.</title>
        <authorList>
            <person name="Hatakeyama M."/>
            <person name="Aluri S."/>
            <person name="Balachadran M.T."/>
            <person name="Sivarajan S.R."/>
            <person name="Poveda L."/>
            <person name="Shimizu-Inatsugi R."/>
            <person name="Schlapbach R."/>
            <person name="Sreeman S.M."/>
            <person name="Shimizu K.K."/>
        </authorList>
    </citation>
    <scope>NUCLEOTIDE SEQUENCE</scope>
</reference>
<comment type="caution">
    <text evidence="3">The sequence shown here is derived from an EMBL/GenBank/DDBJ whole genome shotgun (WGS) entry which is preliminary data.</text>
</comment>
<evidence type="ECO:0000256" key="1">
    <source>
        <dbReference type="SAM" id="Coils"/>
    </source>
</evidence>
<gene>
    <name evidence="3" type="primary">gb00004</name>
    <name evidence="3" type="ORF">PR202_gb00004</name>
</gene>
<accession>A0AAV5DSG3</accession>
<dbReference type="EMBL" id="BQKI01000071">
    <property type="protein sequence ID" value="GJN13312.1"/>
    <property type="molecule type" value="Genomic_DNA"/>
</dbReference>
<proteinExistence type="predicted"/>
<feature type="coiled-coil region" evidence="1">
    <location>
        <begin position="8"/>
        <end position="74"/>
    </location>
</feature>
<evidence type="ECO:0000313" key="4">
    <source>
        <dbReference type="Proteomes" id="UP001054889"/>
    </source>
</evidence>
<feature type="region of interest" description="Disordered" evidence="2">
    <location>
        <begin position="151"/>
        <end position="185"/>
    </location>
</feature>
<dbReference type="AlphaFoldDB" id="A0AAV5DSG3"/>
<name>A0AAV5DSG3_ELECO</name>
<reference evidence="3" key="1">
    <citation type="journal article" date="2018" name="DNA Res.">
        <title>Multiple hybrid de novo genome assembly of finger millet, an orphan allotetraploid crop.</title>
        <authorList>
            <person name="Hatakeyama M."/>
            <person name="Aluri S."/>
            <person name="Balachadran M.T."/>
            <person name="Sivarajan S.R."/>
            <person name="Patrignani A."/>
            <person name="Gruter S."/>
            <person name="Poveda L."/>
            <person name="Shimizu-Inatsugi R."/>
            <person name="Baeten J."/>
            <person name="Francoijs K.J."/>
            <person name="Nataraja K.N."/>
            <person name="Reddy Y.A.N."/>
            <person name="Phadnis S."/>
            <person name="Ravikumar R.L."/>
            <person name="Schlapbach R."/>
            <person name="Sreeman S.M."/>
            <person name="Shimizu K.K."/>
        </authorList>
    </citation>
    <scope>NUCLEOTIDE SEQUENCE</scope>
</reference>
<dbReference type="Proteomes" id="UP001054889">
    <property type="component" value="Unassembled WGS sequence"/>
</dbReference>
<feature type="compositionally biased region" description="Polar residues" evidence="2">
    <location>
        <begin position="176"/>
        <end position="185"/>
    </location>
</feature>
<keyword evidence="1" id="KW-0175">Coiled coil</keyword>
<evidence type="ECO:0000256" key="2">
    <source>
        <dbReference type="SAM" id="MobiDB-lite"/>
    </source>
</evidence>